<keyword evidence="2 5" id="KW-0812">Transmembrane</keyword>
<feature type="transmembrane region" description="Helical" evidence="5">
    <location>
        <begin position="131"/>
        <end position="151"/>
    </location>
</feature>
<evidence type="ECO:0000256" key="3">
    <source>
        <dbReference type="ARBA" id="ARBA00022989"/>
    </source>
</evidence>
<dbReference type="Pfam" id="PF01694">
    <property type="entry name" value="Rhomboid"/>
    <property type="match status" value="1"/>
</dbReference>
<dbReference type="Gene3D" id="1.20.1540.10">
    <property type="entry name" value="Rhomboid-like"/>
    <property type="match status" value="1"/>
</dbReference>
<name>A0A2S7T224_9BACT</name>
<proteinExistence type="predicted"/>
<dbReference type="RefSeq" id="WP_105037729.1">
    <property type="nucleotide sequence ID" value="NZ_PPSL01000001.1"/>
</dbReference>
<evidence type="ECO:0000313" key="7">
    <source>
        <dbReference type="EMBL" id="PQJ12845.1"/>
    </source>
</evidence>
<evidence type="ECO:0000313" key="8">
    <source>
        <dbReference type="Proteomes" id="UP000239872"/>
    </source>
</evidence>
<keyword evidence="4 5" id="KW-0472">Membrane</keyword>
<dbReference type="OrthoDB" id="9807874at2"/>
<dbReference type="GO" id="GO:0004252">
    <property type="term" value="F:serine-type endopeptidase activity"/>
    <property type="evidence" value="ECO:0007669"/>
    <property type="project" value="InterPro"/>
</dbReference>
<dbReference type="EMBL" id="PPSL01000001">
    <property type="protein sequence ID" value="PQJ12845.1"/>
    <property type="molecule type" value="Genomic_DNA"/>
</dbReference>
<dbReference type="InterPro" id="IPR035952">
    <property type="entry name" value="Rhomboid-like_sf"/>
</dbReference>
<dbReference type="PANTHER" id="PTHR43066">
    <property type="entry name" value="RHOMBOID-RELATED PROTEIN"/>
    <property type="match status" value="1"/>
</dbReference>
<dbReference type="GO" id="GO:0006508">
    <property type="term" value="P:proteolysis"/>
    <property type="evidence" value="ECO:0007669"/>
    <property type="project" value="UniProtKB-KW"/>
</dbReference>
<dbReference type="AlphaFoldDB" id="A0A2S7T224"/>
<keyword evidence="3 5" id="KW-1133">Transmembrane helix</keyword>
<evidence type="ECO:0000256" key="5">
    <source>
        <dbReference type="SAM" id="Phobius"/>
    </source>
</evidence>
<gene>
    <name evidence="7" type="ORF">CJD36_003630</name>
</gene>
<feature type="transmembrane region" description="Helical" evidence="5">
    <location>
        <begin position="105"/>
        <end position="125"/>
    </location>
</feature>
<comment type="caution">
    <text evidence="7">The sequence shown here is derived from an EMBL/GenBank/DDBJ whole genome shotgun (WGS) entry which is preliminary data.</text>
</comment>
<dbReference type="GO" id="GO:0016020">
    <property type="term" value="C:membrane"/>
    <property type="evidence" value="ECO:0007669"/>
    <property type="project" value="UniProtKB-SubCell"/>
</dbReference>
<comment type="subcellular location">
    <subcellularLocation>
        <location evidence="1">Membrane</location>
        <topology evidence="1">Multi-pass membrane protein</topology>
    </subcellularLocation>
</comment>
<dbReference type="InterPro" id="IPR022764">
    <property type="entry name" value="Peptidase_S54_rhomboid_dom"/>
</dbReference>
<feature type="transmembrane region" description="Helical" evidence="5">
    <location>
        <begin position="163"/>
        <end position="182"/>
    </location>
</feature>
<feature type="domain" description="Peptidase S54 rhomboid" evidence="6">
    <location>
        <begin position="40"/>
        <end position="182"/>
    </location>
</feature>
<feature type="transmembrane region" description="Helical" evidence="5">
    <location>
        <begin position="6"/>
        <end position="32"/>
    </location>
</feature>
<dbReference type="SUPFAM" id="SSF144091">
    <property type="entry name" value="Rhomboid-like"/>
    <property type="match status" value="1"/>
</dbReference>
<evidence type="ECO:0000256" key="1">
    <source>
        <dbReference type="ARBA" id="ARBA00004141"/>
    </source>
</evidence>
<keyword evidence="8" id="KW-1185">Reference proteome</keyword>
<evidence type="ECO:0000256" key="2">
    <source>
        <dbReference type="ARBA" id="ARBA00022692"/>
    </source>
</evidence>
<organism evidence="7 8">
    <name type="scientific">Flavipsychrobacter stenotrophus</name>
    <dbReference type="NCBI Taxonomy" id="2077091"/>
    <lineage>
        <taxon>Bacteria</taxon>
        <taxon>Pseudomonadati</taxon>
        <taxon>Bacteroidota</taxon>
        <taxon>Chitinophagia</taxon>
        <taxon>Chitinophagales</taxon>
        <taxon>Chitinophagaceae</taxon>
        <taxon>Flavipsychrobacter</taxon>
    </lineage>
</organism>
<dbReference type="Proteomes" id="UP000239872">
    <property type="component" value="Unassembled WGS sequence"/>
</dbReference>
<sequence>MLTIGIIVITSIVSIIAMRNEAVFNSLCLHPYEMKENRKESFRFLSVGFIHADFGHLFFNMLTLYFFGTQLEGHVFSETQFIVFYTSATVLSCLNDYAKQKDNPNYRACGASGAVSAVLFALVLFRPWGIVYIKFIIPVYFILFAIGYIIYSYFMNKKNEDNIAHGIHLWGALYGIAFTLLMKPESLRGFLETIKDPPFLK</sequence>
<keyword evidence="7" id="KW-0378">Hydrolase</keyword>
<feature type="transmembrane region" description="Helical" evidence="5">
    <location>
        <begin position="79"/>
        <end position="98"/>
    </location>
</feature>
<reference evidence="7 8" key="1">
    <citation type="submission" date="2018-01" db="EMBL/GenBank/DDBJ databases">
        <title>A novel member of the phylum Bacteroidetes isolated from glacier ice.</title>
        <authorList>
            <person name="Liu Q."/>
            <person name="Xin Y.-H."/>
        </authorList>
    </citation>
    <scope>NUCLEOTIDE SEQUENCE [LARGE SCALE GENOMIC DNA]</scope>
    <source>
        <strain evidence="7 8">RB1R16</strain>
    </source>
</reference>
<feature type="transmembrane region" description="Helical" evidence="5">
    <location>
        <begin position="44"/>
        <end position="67"/>
    </location>
</feature>
<evidence type="ECO:0000256" key="4">
    <source>
        <dbReference type="ARBA" id="ARBA00023136"/>
    </source>
</evidence>
<accession>A0A2S7T224</accession>
<protein>
    <submittedName>
        <fullName evidence="7">Rhomboid family intramembrane serine protease</fullName>
    </submittedName>
</protein>
<evidence type="ECO:0000259" key="6">
    <source>
        <dbReference type="Pfam" id="PF01694"/>
    </source>
</evidence>
<keyword evidence="7" id="KW-0645">Protease</keyword>